<dbReference type="InterPro" id="IPR001406">
    <property type="entry name" value="PsdUridine_synth_TruA"/>
</dbReference>
<feature type="compositionally biased region" description="Polar residues" evidence="5">
    <location>
        <begin position="452"/>
        <end position="463"/>
    </location>
</feature>
<dbReference type="GO" id="GO:1990481">
    <property type="term" value="P:mRNA pseudouridine synthesis"/>
    <property type="evidence" value="ECO:0007669"/>
    <property type="project" value="TreeGrafter"/>
</dbReference>
<dbReference type="InterPro" id="IPR020097">
    <property type="entry name" value="PsdUridine_synth_TruA_a/b_dom"/>
</dbReference>
<dbReference type="OMA" id="VIGIKSH"/>
<feature type="compositionally biased region" description="Acidic residues" evidence="5">
    <location>
        <begin position="299"/>
        <end position="322"/>
    </location>
</feature>
<dbReference type="GO" id="GO:0009982">
    <property type="term" value="F:pseudouridine synthase activity"/>
    <property type="evidence" value="ECO:0007669"/>
    <property type="project" value="InterPro"/>
</dbReference>
<dbReference type="InterPro" id="IPR020095">
    <property type="entry name" value="PsdUridine_synth_TruA_C"/>
</dbReference>
<dbReference type="PANTHER" id="PTHR11142">
    <property type="entry name" value="PSEUDOURIDYLATE SYNTHASE"/>
    <property type="match status" value="1"/>
</dbReference>
<dbReference type="InterPro" id="IPR020103">
    <property type="entry name" value="PsdUridine_synth_cat_dom_sf"/>
</dbReference>
<dbReference type="Gramene" id="CMH251CT">
    <property type="protein sequence ID" value="CMH251CT"/>
    <property type="gene ID" value="CMH251C"/>
</dbReference>
<evidence type="ECO:0000256" key="3">
    <source>
        <dbReference type="ARBA" id="ARBA00023235"/>
    </source>
</evidence>
<dbReference type="Gene3D" id="3.30.70.580">
    <property type="entry name" value="Pseudouridine synthase I, catalytic domain, N-terminal subdomain"/>
    <property type="match status" value="1"/>
</dbReference>
<dbReference type="Pfam" id="PF01416">
    <property type="entry name" value="PseudoU_synth_1"/>
    <property type="match status" value="1"/>
</dbReference>
<dbReference type="EMBL" id="AP006490">
    <property type="protein sequence ID" value="BAM79898.1"/>
    <property type="molecule type" value="Genomic_DNA"/>
</dbReference>
<feature type="compositionally biased region" description="Basic and acidic residues" evidence="5">
    <location>
        <begin position="360"/>
        <end position="375"/>
    </location>
</feature>
<dbReference type="HOGENOM" id="CLU_361851_0_0_1"/>
<dbReference type="InterPro" id="IPR020094">
    <property type="entry name" value="TruA/RsuA/RluB/E/F_N"/>
</dbReference>
<dbReference type="SUPFAM" id="SSF55120">
    <property type="entry name" value="Pseudouridine synthase"/>
    <property type="match status" value="2"/>
</dbReference>
<dbReference type="GO" id="GO:0005634">
    <property type="term" value="C:nucleus"/>
    <property type="evidence" value="ECO:0007669"/>
    <property type="project" value="TreeGrafter"/>
</dbReference>
<dbReference type="GeneID" id="16993571"/>
<evidence type="ECO:0000256" key="2">
    <source>
        <dbReference type="ARBA" id="ARBA00022694"/>
    </source>
</evidence>
<dbReference type="eggNOG" id="KOG2553">
    <property type="taxonomic scope" value="Eukaryota"/>
</dbReference>
<keyword evidence="2" id="KW-0819">tRNA processing</keyword>
<feature type="region of interest" description="Disordered" evidence="5">
    <location>
        <begin position="295"/>
        <end position="463"/>
    </location>
</feature>
<evidence type="ECO:0000313" key="8">
    <source>
        <dbReference type="Proteomes" id="UP000007014"/>
    </source>
</evidence>
<dbReference type="OrthoDB" id="10256309at2759"/>
<evidence type="ECO:0000256" key="4">
    <source>
        <dbReference type="ARBA" id="ARBA00036943"/>
    </source>
</evidence>
<comment type="similarity">
    <text evidence="1">Belongs to the tRNA pseudouridine synthase TruA family.</text>
</comment>
<dbReference type="AlphaFoldDB" id="M1VGQ4"/>
<proteinExistence type="inferred from homology"/>
<evidence type="ECO:0000313" key="7">
    <source>
        <dbReference type="EMBL" id="BAM79898.1"/>
    </source>
</evidence>
<evidence type="ECO:0000256" key="5">
    <source>
        <dbReference type="SAM" id="MobiDB-lite"/>
    </source>
</evidence>
<feature type="compositionally biased region" description="Basic and acidic residues" evidence="5">
    <location>
        <begin position="323"/>
        <end position="336"/>
    </location>
</feature>
<protein>
    <submittedName>
        <fullName evidence="7">Similar to tRNA-pseudouridine synthase I</fullName>
    </submittedName>
</protein>
<feature type="domain" description="Pseudouridine synthase I TruA alpha/beta" evidence="6">
    <location>
        <begin position="524"/>
        <end position="587"/>
    </location>
</feature>
<dbReference type="FunFam" id="3.30.70.580:FF:000002">
    <property type="entry name" value="tRNA pseudouridine synthase"/>
    <property type="match status" value="1"/>
</dbReference>
<name>M1VGQ4_CYAM1</name>
<accession>M1VGQ4</accession>
<feature type="compositionally biased region" description="Polar residues" evidence="5">
    <location>
        <begin position="433"/>
        <end position="443"/>
    </location>
</feature>
<feature type="region of interest" description="Disordered" evidence="5">
    <location>
        <begin position="683"/>
        <end position="702"/>
    </location>
</feature>
<organism evidence="7 8">
    <name type="scientific">Cyanidioschyzon merolae (strain NIES-3377 / 10D)</name>
    <name type="common">Unicellular red alga</name>
    <dbReference type="NCBI Taxonomy" id="280699"/>
    <lineage>
        <taxon>Eukaryota</taxon>
        <taxon>Rhodophyta</taxon>
        <taxon>Bangiophyceae</taxon>
        <taxon>Cyanidiales</taxon>
        <taxon>Cyanidiaceae</taxon>
        <taxon>Cyanidioschyzon</taxon>
    </lineage>
</organism>
<evidence type="ECO:0000256" key="1">
    <source>
        <dbReference type="ARBA" id="ARBA00009375"/>
    </source>
</evidence>
<gene>
    <name evidence="7" type="ORF">CYME_CMH251C</name>
</gene>
<dbReference type="Proteomes" id="UP000007014">
    <property type="component" value="Chromosome 8"/>
</dbReference>
<dbReference type="RefSeq" id="XP_005536184.1">
    <property type="nucleotide sequence ID" value="XM_005536127.1"/>
</dbReference>
<dbReference type="STRING" id="280699.M1VGQ4"/>
<reference evidence="7 8" key="1">
    <citation type="journal article" date="2004" name="Nature">
        <title>Genome sequence of the ultrasmall unicellular red alga Cyanidioschyzon merolae 10D.</title>
        <authorList>
            <person name="Matsuzaki M."/>
            <person name="Misumi O."/>
            <person name="Shin-i T."/>
            <person name="Maruyama S."/>
            <person name="Takahara M."/>
            <person name="Miyagishima S."/>
            <person name="Mori T."/>
            <person name="Nishida K."/>
            <person name="Yagisawa F."/>
            <person name="Nishida K."/>
            <person name="Yoshida Y."/>
            <person name="Nishimura Y."/>
            <person name="Nakao S."/>
            <person name="Kobayashi T."/>
            <person name="Momoyama Y."/>
            <person name="Higashiyama T."/>
            <person name="Minoda A."/>
            <person name="Sano M."/>
            <person name="Nomoto H."/>
            <person name="Oishi K."/>
            <person name="Hayashi H."/>
            <person name="Ohta F."/>
            <person name="Nishizaka S."/>
            <person name="Haga S."/>
            <person name="Miura S."/>
            <person name="Morishita T."/>
            <person name="Kabeya Y."/>
            <person name="Terasawa K."/>
            <person name="Suzuki Y."/>
            <person name="Ishii Y."/>
            <person name="Asakawa S."/>
            <person name="Takano H."/>
            <person name="Ohta N."/>
            <person name="Kuroiwa H."/>
            <person name="Tanaka K."/>
            <person name="Shimizu N."/>
            <person name="Sugano S."/>
            <person name="Sato N."/>
            <person name="Nozaki H."/>
            <person name="Ogasawara N."/>
            <person name="Kohara Y."/>
            <person name="Kuroiwa T."/>
        </authorList>
    </citation>
    <scope>NUCLEOTIDE SEQUENCE [LARGE SCALE GENOMIC DNA]</scope>
    <source>
        <strain evidence="7 8">10D</strain>
    </source>
</reference>
<dbReference type="GO" id="GO:0031119">
    <property type="term" value="P:tRNA pseudouridine synthesis"/>
    <property type="evidence" value="ECO:0007669"/>
    <property type="project" value="TreeGrafter"/>
</dbReference>
<keyword evidence="3" id="KW-0413">Isomerase</keyword>
<keyword evidence="8" id="KW-1185">Reference proteome</keyword>
<dbReference type="Gene3D" id="3.30.70.660">
    <property type="entry name" value="Pseudouridine synthase I, catalytic domain, C-terminal subdomain"/>
    <property type="match status" value="1"/>
</dbReference>
<comment type="catalytic activity">
    <reaction evidence="4">
        <text>a uridine in tRNA = a pseudouridine in tRNA</text>
        <dbReference type="Rhea" id="RHEA:54572"/>
        <dbReference type="Rhea" id="RHEA-COMP:13339"/>
        <dbReference type="Rhea" id="RHEA-COMP:13934"/>
        <dbReference type="ChEBI" id="CHEBI:65314"/>
        <dbReference type="ChEBI" id="CHEBI:65315"/>
    </reaction>
</comment>
<dbReference type="PANTHER" id="PTHR11142:SF9">
    <property type="entry name" value="TRNA PSEUDOURIDINE SYNTHASE-RELATED"/>
    <property type="match status" value="1"/>
</dbReference>
<dbReference type="KEGG" id="cme:CYME_CMH251C"/>
<sequence length="773" mass="87452">MPRLWTVCWSSWGVSDIGCLSRGRTLPWTRSATQLGSRTLRRDQQLGTSGCKPERLWYPLARPIRLTAHRWLSAMSESASSESTDNLKKRNIALWFGYAGTEFRGSQVLEPRRRQPVATAANEAGSGDRAVDLRDGTVEGELAQALYRIGAVTELNFMKLSKICWSRASRTDKGVHAVANVVSAKLLLDLRRDLTSNDELTDLFVDRLNAQLPPNIRVFGGQRMSKGFRARSACTLREYDYLLPRWVLDGREDLFLQALRCFEGTHRFHNFSGKERRIQGRGKQTSHDALAKVLNGDMDGADDDNDDDVDDEDGDDDEDEAIDCDRDDHHESRSDGAEADASTRTWMNATAGEQCERDDDEKGRASLHRFRDDRAQGFFGTTSPAAHYRSGSGASVQAAAAKRNRADLQGNEQEQSDADGSSHGPVPHHESESQNGHGNNASAQGEMEGTMQARTTTRPPSRFQQELDIAKQVIQEIHPDKERAPIEHDDARCVQLEAREPFRRMVQVAYPVAHLDRLRRPYYLRTLYRFHVEPFLSRDDHGCDFLLVRVRGQSFVLHQIRRLIGAGILVARGHLSLEALEAALEGPYRVVFWRAPGSCLMLYQPSFWDPRRRLFRLVPSPRIKARMQRFRQETLIPQVCAIGQLEWKAFLDPAQGAKVVYCHQEQLVEQYRLWRERVTAAAEERRHQSMPTDPQKAHRAGSTVELPRGIQTTMAIHFNLLPGPELARLRQELQAAAENGKLPRQPSTVECLAYCERLYTDRAVDIQGVACVE</sequence>
<dbReference type="GO" id="GO:0003723">
    <property type="term" value="F:RNA binding"/>
    <property type="evidence" value="ECO:0007669"/>
    <property type="project" value="InterPro"/>
</dbReference>
<feature type="compositionally biased region" description="Low complexity" evidence="5">
    <location>
        <begin position="390"/>
        <end position="401"/>
    </location>
</feature>
<reference evidence="7 8" key="2">
    <citation type="journal article" date="2007" name="BMC Biol.">
        <title>A 100%-complete sequence reveals unusually simple genomic features in the hot-spring red alga Cyanidioschyzon merolae.</title>
        <authorList>
            <person name="Nozaki H."/>
            <person name="Takano H."/>
            <person name="Misumi O."/>
            <person name="Terasawa K."/>
            <person name="Matsuzaki M."/>
            <person name="Maruyama S."/>
            <person name="Nishida K."/>
            <person name="Yagisawa F."/>
            <person name="Yoshida Y."/>
            <person name="Fujiwara T."/>
            <person name="Takio S."/>
            <person name="Tamura K."/>
            <person name="Chung S.J."/>
            <person name="Nakamura S."/>
            <person name="Kuroiwa H."/>
            <person name="Tanaka K."/>
            <person name="Sato N."/>
            <person name="Kuroiwa T."/>
        </authorList>
    </citation>
    <scope>NUCLEOTIDE SEQUENCE [LARGE SCALE GENOMIC DNA]</scope>
    <source>
        <strain evidence="7 8">10D</strain>
    </source>
</reference>
<evidence type="ECO:0000259" key="6">
    <source>
        <dbReference type="Pfam" id="PF01416"/>
    </source>
</evidence>